<accession>A0A2N7RXR8</accession>
<dbReference type="Pfam" id="PF07804">
    <property type="entry name" value="HipA_C"/>
    <property type="match status" value="1"/>
</dbReference>
<evidence type="ECO:0000256" key="2">
    <source>
        <dbReference type="ARBA" id="ARBA00022679"/>
    </source>
</evidence>
<keyword evidence="2" id="KW-0808">Transferase</keyword>
<gene>
    <name evidence="6" type="ORF">CIK84_17935</name>
</gene>
<evidence type="ECO:0000256" key="3">
    <source>
        <dbReference type="ARBA" id="ARBA00022777"/>
    </source>
</evidence>
<dbReference type="PANTHER" id="PTHR37419:SF1">
    <property type="entry name" value="SERINE_THREONINE-PROTEIN KINASE TOXIN HIPA"/>
    <property type="match status" value="1"/>
</dbReference>
<proteinExistence type="inferred from homology"/>
<dbReference type="Proteomes" id="UP000235739">
    <property type="component" value="Unassembled WGS sequence"/>
</dbReference>
<name>A0A2N7RXR8_9MICC</name>
<dbReference type="InterPro" id="IPR052028">
    <property type="entry name" value="HipA_Ser/Thr_kinase"/>
</dbReference>
<evidence type="ECO:0000259" key="5">
    <source>
        <dbReference type="Pfam" id="PF13657"/>
    </source>
</evidence>
<dbReference type="RefSeq" id="WP_102599224.1">
    <property type="nucleotide sequence ID" value="NZ_JBQQPE010000002.1"/>
</dbReference>
<dbReference type="Gene3D" id="1.10.1070.20">
    <property type="match status" value="1"/>
</dbReference>
<evidence type="ECO:0000313" key="6">
    <source>
        <dbReference type="EMBL" id="PMQ18677.1"/>
    </source>
</evidence>
<sequence>MTNAMNRTIKMRTTNRARDERTRDLFTAMKELVTFLYGQPVGILQQDHSGNRKFQFVPQESRQARLSLAMPYRETPYQRSITDPFIEGLIPEGEAVRQSFADDFGISAKNPFALLEHIGFECAGAVQFVRPDEIDELTRSAGELVACNDKEIGQRIRALSSSPKGSWTVSRERWSLAGAQSKFALRWQDGWHEATGSEPTTHIFKPGIQDFRDQALNEHLCLKTLGRMGLQVAETNFTQFDGQSTIVVKRYDRLIEGNNVYRVHQEDFCQATSTLPTNKYESNRGPSALKIIKTLREARAPETEVQKFIEGLIGNYLLGAPDAHGKNYSILHLPDGRVQLAPFYDIASGLPYEHVSNDGFPKKNDGLRKAAMSIGGERQFGRVSSKHWSRFAREAKVDEEWLRMTVSAMTYALPIAMAEVFENESEAIGNSELPSKLYPKVEHLCATTQTLLEHDV</sequence>
<dbReference type="PANTHER" id="PTHR37419">
    <property type="entry name" value="SERINE/THREONINE-PROTEIN KINASE TOXIN HIPA"/>
    <property type="match status" value="1"/>
</dbReference>
<comment type="similarity">
    <text evidence="1">Belongs to the HipA Ser/Thr kinase family.</text>
</comment>
<organism evidence="6 7">
    <name type="scientific">Glutamicibacter arilaitensis</name>
    <dbReference type="NCBI Taxonomy" id="256701"/>
    <lineage>
        <taxon>Bacteria</taxon>
        <taxon>Bacillati</taxon>
        <taxon>Actinomycetota</taxon>
        <taxon>Actinomycetes</taxon>
        <taxon>Micrococcales</taxon>
        <taxon>Micrococcaceae</taxon>
        <taxon>Glutamicibacter</taxon>
    </lineage>
</organism>
<protein>
    <submittedName>
        <fullName evidence="6">Type II toxin-antitoxin system HipA family toxin</fullName>
    </submittedName>
</protein>
<dbReference type="CDD" id="cd17808">
    <property type="entry name" value="HipA_Ec_like"/>
    <property type="match status" value="1"/>
</dbReference>
<dbReference type="InterPro" id="IPR012893">
    <property type="entry name" value="HipA-like_C"/>
</dbReference>
<dbReference type="EMBL" id="PNQX01000004">
    <property type="protein sequence ID" value="PMQ18677.1"/>
    <property type="molecule type" value="Genomic_DNA"/>
</dbReference>
<keyword evidence="3" id="KW-0418">Kinase</keyword>
<comment type="caution">
    <text evidence="6">The sequence shown here is derived from an EMBL/GenBank/DDBJ whole genome shotgun (WGS) entry which is preliminary data.</text>
</comment>
<evidence type="ECO:0000259" key="4">
    <source>
        <dbReference type="Pfam" id="PF07804"/>
    </source>
</evidence>
<evidence type="ECO:0000313" key="7">
    <source>
        <dbReference type="Proteomes" id="UP000235739"/>
    </source>
</evidence>
<dbReference type="GO" id="GO:0005829">
    <property type="term" value="C:cytosol"/>
    <property type="evidence" value="ECO:0007669"/>
    <property type="project" value="TreeGrafter"/>
</dbReference>
<evidence type="ECO:0000256" key="1">
    <source>
        <dbReference type="ARBA" id="ARBA00010164"/>
    </source>
</evidence>
<dbReference type="InterPro" id="IPR017508">
    <property type="entry name" value="HipA_N1"/>
</dbReference>
<dbReference type="NCBIfam" id="TIGR03071">
    <property type="entry name" value="couple_hipA"/>
    <property type="match status" value="1"/>
</dbReference>
<dbReference type="AlphaFoldDB" id="A0A2N7RXR8"/>
<feature type="domain" description="HipA-like C-terminal" evidence="4">
    <location>
        <begin position="174"/>
        <end position="412"/>
    </location>
</feature>
<feature type="domain" description="HipA N-terminal subdomain 1" evidence="5">
    <location>
        <begin position="35"/>
        <end position="128"/>
    </location>
</feature>
<dbReference type="Pfam" id="PF13657">
    <property type="entry name" value="Couple_hipA"/>
    <property type="match status" value="1"/>
</dbReference>
<dbReference type="GO" id="GO:0004674">
    <property type="term" value="F:protein serine/threonine kinase activity"/>
    <property type="evidence" value="ECO:0007669"/>
    <property type="project" value="TreeGrafter"/>
</dbReference>
<reference evidence="6 7" key="1">
    <citation type="journal article" date="2017" name="Elife">
        <title>Extensive horizontal gene transfer in cheese-associated bacteria.</title>
        <authorList>
            <person name="Bonham K.S."/>
            <person name="Wolfe B.E."/>
            <person name="Dutton R.J."/>
        </authorList>
    </citation>
    <scope>NUCLEOTIDE SEQUENCE [LARGE SCALE GENOMIC DNA]</scope>
    <source>
        <strain evidence="6 7">JB182</strain>
    </source>
</reference>